<dbReference type="Pfam" id="PF00858">
    <property type="entry name" value="ASC"/>
    <property type="match status" value="2"/>
</dbReference>
<dbReference type="SUPFAM" id="SSF49265">
    <property type="entry name" value="Fibronectin type III"/>
    <property type="match status" value="1"/>
</dbReference>
<keyword evidence="6" id="KW-0915">Sodium</keyword>
<feature type="disulfide bond" evidence="12">
    <location>
        <begin position="281"/>
        <end position="290"/>
    </location>
</feature>
<feature type="disulfide bond" evidence="13">
    <location>
        <begin position="789"/>
        <end position="804"/>
    </location>
</feature>
<feature type="compositionally biased region" description="Acidic residues" evidence="16">
    <location>
        <begin position="1303"/>
        <end position="1313"/>
    </location>
</feature>
<feature type="transmembrane region" description="Helical" evidence="17">
    <location>
        <begin position="374"/>
        <end position="401"/>
    </location>
</feature>
<feature type="disulfide bond" evidence="13">
    <location>
        <begin position="777"/>
        <end position="795"/>
    </location>
</feature>
<dbReference type="PRINTS" id="PR00261">
    <property type="entry name" value="LDLRECEPTOR"/>
</dbReference>
<feature type="disulfide bond" evidence="13">
    <location>
        <begin position="858"/>
        <end position="870"/>
    </location>
</feature>
<evidence type="ECO:0000256" key="13">
    <source>
        <dbReference type="PROSITE-ProRule" id="PRU00124"/>
    </source>
</evidence>
<evidence type="ECO:0000259" key="19">
    <source>
        <dbReference type="PROSITE" id="PS50026"/>
    </source>
</evidence>
<feature type="transmembrane region" description="Helical" evidence="17">
    <location>
        <begin position="521"/>
        <end position="543"/>
    </location>
</feature>
<dbReference type="SMART" id="SM00181">
    <property type="entry name" value="EGF"/>
    <property type="match status" value="6"/>
</dbReference>
<keyword evidence="8 17" id="KW-0472">Membrane</keyword>
<dbReference type="CDD" id="cd00063">
    <property type="entry name" value="FN3"/>
    <property type="match status" value="1"/>
</dbReference>
<dbReference type="CDD" id="cd00054">
    <property type="entry name" value="EGF_CA"/>
    <property type="match status" value="1"/>
</dbReference>
<evidence type="ECO:0000256" key="17">
    <source>
        <dbReference type="SAM" id="Phobius"/>
    </source>
</evidence>
<dbReference type="Gene3D" id="4.10.400.10">
    <property type="entry name" value="Low-density Lipoprotein Receptor"/>
    <property type="match status" value="6"/>
</dbReference>
<feature type="domain" description="EGF-like" evidence="19">
    <location>
        <begin position="293"/>
        <end position="332"/>
    </location>
</feature>
<feature type="disulfide bond" evidence="12">
    <location>
        <begin position="322"/>
        <end position="331"/>
    </location>
</feature>
<feature type="chain" id="PRO_5045468124" evidence="18">
    <location>
        <begin position="26"/>
        <end position="1313"/>
    </location>
</feature>
<keyword evidence="18" id="KW-0732">Signal</keyword>
<dbReference type="InterPro" id="IPR000742">
    <property type="entry name" value="EGF"/>
</dbReference>
<feature type="disulfide bond" evidence="12">
    <location>
        <begin position="131"/>
        <end position="148"/>
    </location>
</feature>
<dbReference type="InterPro" id="IPR003582">
    <property type="entry name" value="ShKT_dom"/>
</dbReference>
<dbReference type="PANTHER" id="PTHR11690:SF248">
    <property type="entry name" value="PICKPOCKET 17, ISOFORM A"/>
    <property type="match status" value="1"/>
</dbReference>
<dbReference type="Pfam" id="PF00041">
    <property type="entry name" value="fn3"/>
    <property type="match status" value="1"/>
</dbReference>
<dbReference type="Gene3D" id="2.60.40.10">
    <property type="entry name" value="Immunoglobulins"/>
    <property type="match status" value="1"/>
</dbReference>
<feature type="signal peptide" evidence="18">
    <location>
        <begin position="1"/>
        <end position="25"/>
    </location>
</feature>
<feature type="disulfide bond" evidence="12">
    <location>
        <begin position="150"/>
        <end position="159"/>
    </location>
</feature>
<feature type="disulfide bond" evidence="13">
    <location>
        <begin position="624"/>
        <end position="639"/>
    </location>
</feature>
<dbReference type="PROSITE" id="PS01209">
    <property type="entry name" value="LDLRA_1"/>
    <property type="match status" value="3"/>
</dbReference>
<feature type="disulfide bond" evidence="13">
    <location>
        <begin position="738"/>
        <end position="756"/>
    </location>
</feature>
<evidence type="ECO:0000256" key="18">
    <source>
        <dbReference type="SAM" id="SignalP"/>
    </source>
</evidence>
<evidence type="ECO:0000256" key="8">
    <source>
        <dbReference type="ARBA" id="ARBA00023136"/>
    </source>
</evidence>
<dbReference type="CDD" id="cd00112">
    <property type="entry name" value="LDLa"/>
    <property type="match status" value="6"/>
</dbReference>
<dbReference type="InterPro" id="IPR013783">
    <property type="entry name" value="Ig-like_fold"/>
</dbReference>
<reference evidence="23" key="1">
    <citation type="submission" date="2025-08" db="UniProtKB">
        <authorList>
            <consortium name="RefSeq"/>
        </authorList>
    </citation>
    <scope>IDENTIFICATION</scope>
    <source>
        <tissue evidence="23">Testes</tissue>
    </source>
</reference>
<dbReference type="PROSITE" id="PS50026">
    <property type="entry name" value="EGF_3"/>
    <property type="match status" value="4"/>
</dbReference>
<name>A0ABM0MYR1_SACKO</name>
<evidence type="ECO:0000256" key="11">
    <source>
        <dbReference type="ARBA" id="ARBA00023303"/>
    </source>
</evidence>
<feature type="disulfide bond" evidence="13">
    <location>
        <begin position="731"/>
        <end position="743"/>
    </location>
</feature>
<feature type="disulfide bond" evidence="13">
    <location>
        <begin position="770"/>
        <end position="782"/>
    </location>
</feature>
<evidence type="ECO:0000256" key="7">
    <source>
        <dbReference type="ARBA" id="ARBA00023065"/>
    </source>
</evidence>
<keyword evidence="3 15" id="KW-0894">Sodium channel</keyword>
<accession>A0ABM0MYR1</accession>
<evidence type="ECO:0000256" key="12">
    <source>
        <dbReference type="PROSITE-ProRule" id="PRU00076"/>
    </source>
</evidence>
<feature type="region of interest" description="Disordered" evidence="16">
    <location>
        <begin position="1293"/>
        <end position="1313"/>
    </location>
</feature>
<evidence type="ECO:0000313" key="22">
    <source>
        <dbReference type="Proteomes" id="UP000694865"/>
    </source>
</evidence>
<feature type="transmembrane region" description="Helical" evidence="17">
    <location>
        <begin position="1254"/>
        <end position="1276"/>
    </location>
</feature>
<dbReference type="Gene3D" id="1.10.287.770">
    <property type="entry name" value="YojJ-like"/>
    <property type="match status" value="1"/>
</dbReference>
<evidence type="ECO:0000256" key="5">
    <source>
        <dbReference type="ARBA" id="ARBA00022989"/>
    </source>
</evidence>
<comment type="caution">
    <text evidence="12">Lacks conserved residue(s) required for the propagation of feature annotation.</text>
</comment>
<keyword evidence="12" id="KW-0245">EGF-like domain</keyword>
<feature type="disulfide bond" evidence="13">
    <location>
        <begin position="711"/>
        <end position="726"/>
    </location>
</feature>
<dbReference type="RefSeq" id="XP_006825152.1">
    <property type="nucleotide sequence ID" value="XM_006825089.1"/>
</dbReference>
<keyword evidence="22" id="KW-1185">Reference proteome</keyword>
<dbReference type="InterPro" id="IPR023415">
    <property type="entry name" value="LDLR_class-A_CS"/>
</dbReference>
<feature type="disulfide bond" evidence="13">
    <location>
        <begin position="669"/>
        <end position="684"/>
    </location>
</feature>
<feature type="disulfide bond" evidence="13">
    <location>
        <begin position="865"/>
        <end position="883"/>
    </location>
</feature>
<feature type="domain" description="EGF-like" evidence="19">
    <location>
        <begin position="251"/>
        <end position="291"/>
    </location>
</feature>
<keyword evidence="4 15" id="KW-0812">Transmembrane</keyword>
<comment type="similarity">
    <text evidence="15">Belongs to the amiloride-sensitive sodium channel (TC 1.A.6) family.</text>
</comment>
<dbReference type="SMART" id="SM00254">
    <property type="entry name" value="ShKT"/>
    <property type="match status" value="1"/>
</dbReference>
<dbReference type="PROSITE" id="PS50853">
    <property type="entry name" value="FN3"/>
    <property type="match status" value="1"/>
</dbReference>
<dbReference type="GeneID" id="100366841"/>
<evidence type="ECO:0000313" key="23">
    <source>
        <dbReference type="RefSeq" id="XP_006825152.1"/>
    </source>
</evidence>
<evidence type="ECO:0000256" key="15">
    <source>
        <dbReference type="RuleBase" id="RU000679"/>
    </source>
</evidence>
<dbReference type="PROSITE" id="PS51670">
    <property type="entry name" value="SHKT"/>
    <property type="match status" value="1"/>
</dbReference>
<feature type="disulfide bond" evidence="14">
    <location>
        <begin position="811"/>
        <end position="845"/>
    </location>
</feature>
<keyword evidence="11 15" id="KW-0407">Ion channel</keyword>
<dbReference type="InterPro" id="IPR002172">
    <property type="entry name" value="LDrepeatLR_classA_rpt"/>
</dbReference>
<evidence type="ECO:0000256" key="9">
    <source>
        <dbReference type="ARBA" id="ARBA00023157"/>
    </source>
</evidence>
<dbReference type="PANTHER" id="PTHR11690">
    <property type="entry name" value="AMILORIDE-SENSITIVE SODIUM CHANNEL-RELATED"/>
    <property type="match status" value="1"/>
</dbReference>
<evidence type="ECO:0000256" key="14">
    <source>
        <dbReference type="PROSITE-ProRule" id="PRU01005"/>
    </source>
</evidence>
<evidence type="ECO:0000256" key="4">
    <source>
        <dbReference type="ARBA" id="ARBA00022692"/>
    </source>
</evidence>
<feature type="domain" description="ShKT" evidence="21">
    <location>
        <begin position="811"/>
        <end position="845"/>
    </location>
</feature>
<evidence type="ECO:0000256" key="2">
    <source>
        <dbReference type="ARBA" id="ARBA00022448"/>
    </source>
</evidence>
<dbReference type="Gene3D" id="2.60.470.10">
    <property type="entry name" value="Acid-sensing ion channels like domains"/>
    <property type="match status" value="1"/>
</dbReference>
<dbReference type="InterPro" id="IPR036055">
    <property type="entry name" value="LDL_receptor-like_sf"/>
</dbReference>
<feature type="domain" description="Fibronectin type-III" evidence="20">
    <location>
        <begin position="32"/>
        <end position="124"/>
    </location>
</feature>
<dbReference type="Pfam" id="PF00057">
    <property type="entry name" value="Ldl_recept_a"/>
    <property type="match status" value="5"/>
</dbReference>
<evidence type="ECO:0000259" key="21">
    <source>
        <dbReference type="PROSITE" id="PS51670"/>
    </source>
</evidence>
<evidence type="ECO:0000256" key="6">
    <source>
        <dbReference type="ARBA" id="ARBA00023053"/>
    </source>
</evidence>
<keyword evidence="5 17" id="KW-1133">Transmembrane helix</keyword>
<dbReference type="SUPFAM" id="SSF57196">
    <property type="entry name" value="EGF/Laminin"/>
    <property type="match status" value="3"/>
</dbReference>
<dbReference type="PROSITE" id="PS50068">
    <property type="entry name" value="LDLRA_2"/>
    <property type="match status" value="6"/>
</dbReference>
<comment type="subcellular location">
    <subcellularLocation>
        <location evidence="1">Membrane</location>
        <topology evidence="1">Multi-pass membrane protein</topology>
    </subcellularLocation>
</comment>
<feature type="domain" description="EGF-like" evidence="19">
    <location>
        <begin position="334"/>
        <end position="373"/>
    </location>
</feature>
<evidence type="ECO:0000256" key="10">
    <source>
        <dbReference type="ARBA" id="ARBA00023201"/>
    </source>
</evidence>
<keyword evidence="2 15" id="KW-0813">Transport</keyword>
<protein>
    <submittedName>
        <fullName evidence="23">Uncharacterized protein LOC100366841</fullName>
    </submittedName>
</protein>
<organism evidence="22 23">
    <name type="scientific">Saccoglossus kowalevskii</name>
    <name type="common">Acorn worm</name>
    <dbReference type="NCBI Taxonomy" id="10224"/>
    <lineage>
        <taxon>Eukaryota</taxon>
        <taxon>Metazoa</taxon>
        <taxon>Hemichordata</taxon>
        <taxon>Enteropneusta</taxon>
        <taxon>Harrimaniidae</taxon>
        <taxon>Saccoglossus</taxon>
    </lineage>
</organism>
<evidence type="ECO:0000259" key="20">
    <source>
        <dbReference type="PROSITE" id="PS50853"/>
    </source>
</evidence>
<keyword evidence="7 15" id="KW-0406">Ion transport</keyword>
<dbReference type="Proteomes" id="UP000694865">
    <property type="component" value="Unplaced"/>
</dbReference>
<proteinExistence type="inferred from homology"/>
<dbReference type="InterPro" id="IPR036116">
    <property type="entry name" value="FN3_sf"/>
</dbReference>
<dbReference type="InterPro" id="IPR003961">
    <property type="entry name" value="FN3_dom"/>
</dbReference>
<gene>
    <name evidence="23" type="primary">LOC100366841</name>
</gene>
<feature type="domain" description="EGF-like" evidence="19">
    <location>
        <begin position="122"/>
        <end position="160"/>
    </location>
</feature>
<dbReference type="SUPFAM" id="SSF57424">
    <property type="entry name" value="LDL receptor-like module"/>
    <property type="match status" value="6"/>
</dbReference>
<evidence type="ECO:0000256" key="3">
    <source>
        <dbReference type="ARBA" id="ARBA00022461"/>
    </source>
</evidence>
<dbReference type="InterPro" id="IPR001873">
    <property type="entry name" value="ENaC"/>
</dbReference>
<keyword evidence="9 12" id="KW-1015">Disulfide bond</keyword>
<evidence type="ECO:0000256" key="1">
    <source>
        <dbReference type="ARBA" id="ARBA00004141"/>
    </source>
</evidence>
<feature type="disulfide bond" evidence="13">
    <location>
        <begin position="699"/>
        <end position="717"/>
    </location>
</feature>
<feature type="disulfide bond" evidence="13">
    <location>
        <begin position="750"/>
        <end position="765"/>
    </location>
</feature>
<sequence>MVNTYASSVVIVSILLMTVSKVTKAIQDPPTPVLNLVLTHISPTGIQVEWNIQNYEHLPSVYIVSIVPDDHGRYPKNMTSESRNVEYLFEDLVPSTYYTITIDALDEDGNIVITNSVTRKTALNACDENPCHNNGKCIVASTCSDYVCECEGCYGGATCQIDMDPCDPDPCSNTGWSEHQCVRLDNSCTEYTCLCRDPIRGCYTGPQCNRRHDPCLPNPCGRGVCVPDALSCNYTCTCLGCYTGDDCDIHFNDPCSQFSPCRNGGTCIASSDTCMDYSCHCPDCFEGEFCQFELDPCQLKPCQNRGTCIPVTNSCTERTCSCKDCYIGESCTIRVGGCTDNPCLHDGICTESGDNCSDYTCQCPWTWLGTNCSWHIALVIVLSQVCVILIMWVIIMTILLFRHRRYDKQIKKSKQRRLPSPDVVRSDMGISIVEVVNGSTTIRNGERDVRSEEDVGDERSAVVDDGDDGCVSDSTEFTHVSVASHDKKHGSLSAVTHEFCRATTWHGLARVSRSTNPLNRLLWTVVVLVACGFFISQGTTMVLRYMSSPVAVRMGEHSRSELTFPAVTICNTNTVRASALAASKYFPFVAIMTNAKYNPYYVPCLTGDFVCNNGIHCIKPFLVCDGSWHCPDTSDEFGCDYGHYQCSSEQFRCASGSGSGICIDGKRQCDVVEDCYAGEDEQNCDYEYEHSAVCTGFYCDDGICHPLSNKCNYITECMDGSDEEDCKYRHCQDWEFHCGNQRCITSDKLCDWKDDCGDQSDEQDCEYRDCNEDEFKCFNGQCIYAWQRCNSYIDCIDLSDEDQCPGLELYCLDRNEECRYWASNGECQQNEVFMKISCPLSCGWCVGEQATVDETGQCPKGYFTCNSGFCIDEIHACNAVPDCHDAEDEFWPNCVYQSSRPEALDVFHGNWSDIFREISTDADVFDEFEYTVYKDPMFDRVRREEPPDWNGFVTFSSTPDFSDLRSILKLKRNELKEYGHKPEDFILQCSYAGVKCSYSDFQWLPNREFGNCYTFNVASNGSEPRSAFNAGAEFGLKLTLFMEQDEYLGIYGQSAGVRVTVHGNNEMPWPEDRGLTAKTGAATSFAVQQKVFSRMPHPYGNCVSNDTYLFNGKIYSSLSCRKMCVQEAMMNYCGCTDTYYKDQVRCNILDTMQEACRQIIHYFYRKGLLECECPPQCFEESYDNTVSMSTWPSESSLGQLLKSLHAINPKAKKITDMNSAQKNLAAISVYFESLSVDMVKESEAYTKDDLMSDVGGLLGLYIGVSVITIVEFIVYLKSLLRLMFTGSPGDNTVTDGTDREAVGDDDDIATSAL</sequence>
<dbReference type="SMART" id="SM00192">
    <property type="entry name" value="LDLa"/>
    <property type="match status" value="6"/>
</dbReference>
<keyword evidence="10 15" id="KW-0739">Sodium transport</keyword>
<dbReference type="Gene3D" id="2.10.25.10">
    <property type="entry name" value="Laminin"/>
    <property type="match status" value="3"/>
</dbReference>
<dbReference type="PROSITE" id="PS00022">
    <property type="entry name" value="EGF_1"/>
    <property type="match status" value="5"/>
</dbReference>
<evidence type="ECO:0000256" key="16">
    <source>
        <dbReference type="SAM" id="MobiDB-lite"/>
    </source>
</evidence>
<feature type="disulfide bond" evidence="12">
    <location>
        <begin position="363"/>
        <end position="372"/>
    </location>
</feature>
<dbReference type="SMART" id="SM00060">
    <property type="entry name" value="FN3"/>
    <property type="match status" value="1"/>
</dbReference>